<feature type="transmembrane region" description="Helical" evidence="2">
    <location>
        <begin position="216"/>
        <end position="235"/>
    </location>
</feature>
<evidence type="ECO:0000313" key="4">
    <source>
        <dbReference type="Proteomes" id="UP000077315"/>
    </source>
</evidence>
<dbReference type="GeneID" id="28995300"/>
<dbReference type="EMBL" id="KV440971">
    <property type="protein sequence ID" value="OAD80760.1"/>
    <property type="molecule type" value="Genomic_DNA"/>
</dbReference>
<dbReference type="RefSeq" id="XP_018298800.1">
    <property type="nucleotide sequence ID" value="XM_018434394.1"/>
</dbReference>
<evidence type="ECO:0000256" key="2">
    <source>
        <dbReference type="SAM" id="Phobius"/>
    </source>
</evidence>
<dbReference type="OrthoDB" id="10368427at2759"/>
<keyword evidence="4" id="KW-1185">Reference proteome</keyword>
<feature type="region of interest" description="Disordered" evidence="1">
    <location>
        <begin position="261"/>
        <end position="285"/>
    </location>
</feature>
<feature type="compositionally biased region" description="Polar residues" evidence="1">
    <location>
        <begin position="261"/>
        <end position="271"/>
    </location>
</feature>
<dbReference type="VEuPathDB" id="FungiDB:PHYBLDRAFT_161399"/>
<gene>
    <name evidence="3" type="ORF">PHYBLDRAFT_161399</name>
</gene>
<keyword evidence="2" id="KW-0472">Membrane</keyword>
<feature type="transmembrane region" description="Helical" evidence="2">
    <location>
        <begin position="378"/>
        <end position="401"/>
    </location>
</feature>
<organism evidence="3 4">
    <name type="scientific">Phycomyces blakesleeanus (strain ATCC 8743b / DSM 1359 / FGSC 10004 / NBRC 33097 / NRRL 1555)</name>
    <dbReference type="NCBI Taxonomy" id="763407"/>
    <lineage>
        <taxon>Eukaryota</taxon>
        <taxon>Fungi</taxon>
        <taxon>Fungi incertae sedis</taxon>
        <taxon>Mucoromycota</taxon>
        <taxon>Mucoromycotina</taxon>
        <taxon>Mucoromycetes</taxon>
        <taxon>Mucorales</taxon>
        <taxon>Phycomycetaceae</taxon>
        <taxon>Phycomyces</taxon>
    </lineage>
</organism>
<evidence type="ECO:0000256" key="1">
    <source>
        <dbReference type="SAM" id="MobiDB-lite"/>
    </source>
</evidence>
<keyword evidence="2" id="KW-1133">Transmembrane helix</keyword>
<feature type="compositionally biased region" description="Basic and acidic residues" evidence="1">
    <location>
        <begin position="273"/>
        <end position="285"/>
    </location>
</feature>
<reference evidence="4" key="1">
    <citation type="submission" date="2015-06" db="EMBL/GenBank/DDBJ databases">
        <title>Expansion of signal transduction pathways in fungi by whole-genome duplication.</title>
        <authorList>
            <consortium name="DOE Joint Genome Institute"/>
            <person name="Corrochano L.M."/>
            <person name="Kuo A."/>
            <person name="Marcet-Houben M."/>
            <person name="Polaino S."/>
            <person name="Salamov A."/>
            <person name="Villalobos J.M."/>
            <person name="Alvarez M.I."/>
            <person name="Avalos J."/>
            <person name="Benito E.P."/>
            <person name="Benoit I."/>
            <person name="Burger G."/>
            <person name="Camino L.P."/>
            <person name="Canovas D."/>
            <person name="Cerda-Olmedo E."/>
            <person name="Cheng J.-F."/>
            <person name="Dominguez A."/>
            <person name="Elias M."/>
            <person name="Eslava A.P."/>
            <person name="Glaser F."/>
            <person name="Grimwood J."/>
            <person name="Gutierrez G."/>
            <person name="Heitman J."/>
            <person name="Henrissat B."/>
            <person name="Iturriaga E.A."/>
            <person name="Lang B.F."/>
            <person name="Lavin J.L."/>
            <person name="Lee S."/>
            <person name="Li W."/>
            <person name="Lindquist E."/>
            <person name="Lopez-Garcia S."/>
            <person name="Luque E.M."/>
            <person name="Marcos A.T."/>
            <person name="Martin J."/>
            <person name="McCluskey K."/>
            <person name="Medina H.R."/>
            <person name="Miralles-Duran A."/>
            <person name="Miyazaki A."/>
            <person name="Munoz-Torres E."/>
            <person name="Oguiza J.A."/>
            <person name="Ohm R."/>
            <person name="Olmedo M."/>
            <person name="Orejas M."/>
            <person name="Ortiz-Castellanos L."/>
            <person name="Pisabarro A.G."/>
            <person name="Rodriguez-Romero J."/>
            <person name="Ruiz-Herrera J."/>
            <person name="Ruiz-Vazquez R."/>
            <person name="Sanz C."/>
            <person name="Schackwitz W."/>
            <person name="Schmutz J."/>
            <person name="Shahriari M."/>
            <person name="Shelest E."/>
            <person name="Silva-Franco F."/>
            <person name="Soanes D."/>
            <person name="Syed K."/>
            <person name="Tagua V.G."/>
            <person name="Talbot N.J."/>
            <person name="Thon M."/>
            <person name="De vries R.P."/>
            <person name="Wiebenga A."/>
            <person name="Yadav J.S."/>
            <person name="Braun E.L."/>
            <person name="Baker S."/>
            <person name="Garre V."/>
            <person name="Horwitz B."/>
            <person name="Torres-Martinez S."/>
            <person name="Idnurm A."/>
            <person name="Herrera-Estrella A."/>
            <person name="Gabaldon T."/>
            <person name="Grigoriev I.V."/>
        </authorList>
    </citation>
    <scope>NUCLEOTIDE SEQUENCE [LARGE SCALE GENOMIC DNA]</scope>
    <source>
        <strain evidence="4">NRRL 1555(-)</strain>
    </source>
</reference>
<keyword evidence="2" id="KW-0812">Transmembrane</keyword>
<accession>A0A163EQ14</accession>
<dbReference type="InParanoid" id="A0A163EQ14"/>
<evidence type="ECO:0000313" key="3">
    <source>
        <dbReference type="EMBL" id="OAD80760.1"/>
    </source>
</evidence>
<proteinExistence type="predicted"/>
<dbReference type="AlphaFoldDB" id="A0A163EQ14"/>
<protein>
    <submittedName>
        <fullName evidence="3">Uncharacterized protein</fullName>
    </submittedName>
</protein>
<feature type="transmembrane region" description="Helical" evidence="2">
    <location>
        <begin position="324"/>
        <end position="342"/>
    </location>
</feature>
<name>A0A163EQ14_PHYB8</name>
<sequence length="410" mass="46396">MASESISSAYHADAYLGIDTFKKSLEEYERLKAINKSSLYEESLASSSIEKDDTSETKLLISDYDNLRQRIRHLRDWLVEYTKTNQQLEIKEYDNAPYLAALLHTMGPDKGRKIKHCIVNTSLYIGFDLLFDTALVEINSNESENMKIAGSGAMCRYQKIVFPKVVRYLSTDMLDELMATYRLDETSYTERCVTVMQIMYIIYECIGGRGDRWSKLIMIIYTIMSILQTGSLIALHTQKTAFSIHYKSDITYTKLNNTSGFNESSSNGTIKSTKRESKSHPESKVRDHRNILYQGSFLHQFVREMIPYGNKEAIESANDMDPTVLASIIGGTGLSLLLGIWADYTIHTSTEWIVLSWILSSFLFGIITYFSMNGNITSIIPLFLPIIAVPGGLTCVLAATIEGYPKEHPI</sequence>
<dbReference type="Proteomes" id="UP000077315">
    <property type="component" value="Unassembled WGS sequence"/>
</dbReference>
<feature type="transmembrane region" description="Helical" evidence="2">
    <location>
        <begin position="354"/>
        <end position="372"/>
    </location>
</feature>